<gene>
    <name evidence="2" type="ORF">GPAL_0933</name>
</gene>
<evidence type="ECO:0000256" key="1">
    <source>
        <dbReference type="SAM" id="SignalP"/>
    </source>
</evidence>
<protein>
    <recommendedName>
        <fullName evidence="4">Lipoprotein</fullName>
    </recommendedName>
</protein>
<keyword evidence="1" id="KW-0732">Signal</keyword>
<reference evidence="3" key="1">
    <citation type="journal article" date="2014" name="Environ. Microbiol.">
        <title>Comparative genomics of the marine bacterial genus Glaciecola reveals the high degree of genomic diversity and genomic characteristic for cold adaptation.</title>
        <authorList>
            <person name="Qin Q.L."/>
            <person name="Xie B.B."/>
            <person name="Yu Y."/>
            <person name="Shu Y.L."/>
            <person name="Rong J.C."/>
            <person name="Zhang Y.J."/>
            <person name="Zhao D.L."/>
            <person name="Chen X.L."/>
            <person name="Zhang X.Y."/>
            <person name="Chen B."/>
            <person name="Zhou B.C."/>
            <person name="Zhang Y.Z."/>
        </authorList>
    </citation>
    <scope>NUCLEOTIDE SEQUENCE [LARGE SCALE GENOMIC DNA]</scope>
    <source>
        <strain evidence="3">ACAM 615</strain>
    </source>
</reference>
<dbReference type="RefSeq" id="WP_006009601.1">
    <property type="nucleotide sequence ID" value="NZ_BAEQ01000016.1"/>
</dbReference>
<organism evidence="2 3">
    <name type="scientific">Brumicola pallidula DSM 14239 = ACAM 615</name>
    <dbReference type="NCBI Taxonomy" id="1121922"/>
    <lineage>
        <taxon>Bacteria</taxon>
        <taxon>Pseudomonadati</taxon>
        <taxon>Pseudomonadota</taxon>
        <taxon>Gammaproteobacteria</taxon>
        <taxon>Alteromonadales</taxon>
        <taxon>Alteromonadaceae</taxon>
        <taxon>Brumicola</taxon>
    </lineage>
</organism>
<feature type="signal peptide" evidence="1">
    <location>
        <begin position="1"/>
        <end position="19"/>
    </location>
</feature>
<evidence type="ECO:0000313" key="3">
    <source>
        <dbReference type="Proteomes" id="UP000006251"/>
    </source>
</evidence>
<dbReference type="EMBL" id="BAEQ01000016">
    <property type="protein sequence ID" value="GAC27813.1"/>
    <property type="molecule type" value="Genomic_DNA"/>
</dbReference>
<sequence>MFKLKVRIPLMFLSVLAIYGCGSSPDERFDSGYDDGFAEGYNTTCKIRATIVEGDWEDEDYSLGYREGNAAGAKTCRDKD</sequence>
<dbReference type="PROSITE" id="PS51257">
    <property type="entry name" value="PROKAR_LIPOPROTEIN"/>
    <property type="match status" value="1"/>
</dbReference>
<dbReference type="OrthoDB" id="9892444at2"/>
<evidence type="ECO:0008006" key="4">
    <source>
        <dbReference type="Google" id="ProtNLM"/>
    </source>
</evidence>
<evidence type="ECO:0000313" key="2">
    <source>
        <dbReference type="EMBL" id="GAC27813.1"/>
    </source>
</evidence>
<name>K6ZFX6_9ALTE</name>
<comment type="caution">
    <text evidence="2">The sequence shown here is derived from an EMBL/GenBank/DDBJ whole genome shotgun (WGS) entry which is preliminary data.</text>
</comment>
<keyword evidence="3" id="KW-1185">Reference proteome</keyword>
<dbReference type="Proteomes" id="UP000006251">
    <property type="component" value="Unassembled WGS sequence"/>
</dbReference>
<accession>K6ZFX6</accession>
<dbReference type="AlphaFoldDB" id="K6ZFX6"/>
<feature type="chain" id="PRO_5003898353" description="Lipoprotein" evidence="1">
    <location>
        <begin position="20"/>
        <end position="80"/>
    </location>
</feature>
<proteinExistence type="predicted"/>